<dbReference type="InterPro" id="IPR000868">
    <property type="entry name" value="Isochorismatase-like_dom"/>
</dbReference>
<protein>
    <submittedName>
        <fullName evidence="3">Cysteine hydrolase</fullName>
    </submittedName>
</protein>
<proteinExistence type="predicted"/>
<feature type="domain" description="Isochorismatase-like" evidence="2">
    <location>
        <begin position="11"/>
        <end position="192"/>
    </location>
</feature>
<dbReference type="Gene3D" id="3.40.50.850">
    <property type="entry name" value="Isochorismatase-like"/>
    <property type="match status" value="1"/>
</dbReference>
<organism evidence="3 4">
    <name type="scientific">Micromonospora radicis</name>
    <dbReference type="NCBI Taxonomy" id="1894971"/>
    <lineage>
        <taxon>Bacteria</taxon>
        <taxon>Bacillati</taxon>
        <taxon>Actinomycetota</taxon>
        <taxon>Actinomycetes</taxon>
        <taxon>Micromonosporales</taxon>
        <taxon>Micromonosporaceae</taxon>
        <taxon>Micromonospora</taxon>
    </lineage>
</organism>
<gene>
    <name evidence="3" type="ORF">D2L64_06815</name>
</gene>
<accession>A0A418MYF2</accession>
<dbReference type="OrthoDB" id="5794853at2"/>
<evidence type="ECO:0000256" key="1">
    <source>
        <dbReference type="ARBA" id="ARBA00022801"/>
    </source>
</evidence>
<evidence type="ECO:0000313" key="3">
    <source>
        <dbReference type="EMBL" id="RIV40028.1"/>
    </source>
</evidence>
<dbReference type="SUPFAM" id="SSF52499">
    <property type="entry name" value="Isochorismatase-like hydrolases"/>
    <property type="match status" value="1"/>
</dbReference>
<keyword evidence="1 3" id="KW-0378">Hydrolase</keyword>
<dbReference type="InterPro" id="IPR050272">
    <property type="entry name" value="Isochorismatase-like_hydrls"/>
</dbReference>
<dbReference type="AlphaFoldDB" id="A0A418MYF2"/>
<dbReference type="GO" id="GO:0016787">
    <property type="term" value="F:hydrolase activity"/>
    <property type="evidence" value="ECO:0007669"/>
    <property type="project" value="UniProtKB-KW"/>
</dbReference>
<dbReference type="PANTHER" id="PTHR43540">
    <property type="entry name" value="PEROXYUREIDOACRYLATE/UREIDOACRYLATE AMIDOHYDROLASE-RELATED"/>
    <property type="match status" value="1"/>
</dbReference>
<sequence>MAEVRAEPSTSALVVVDVQNDFCHPDGVFARAGFALTGLAELIVNVNTLVRAARDGGRPVVWIRMEWSDDESVGVLAERSRFLRREGLRAGTWGSELVDGLDVSAEDLVVTKQRFSAFYRTDLESRLRGRGVTTLVTAGVRTDFCVESTVRDAFFRDFRVVVAQDATASYVDDLHANSLRVMNTVFAQVTELAPAAEILRGGGDPT</sequence>
<dbReference type="Proteomes" id="UP000283832">
    <property type="component" value="Unassembled WGS sequence"/>
</dbReference>
<name>A0A418MYF2_9ACTN</name>
<keyword evidence="4" id="KW-1185">Reference proteome</keyword>
<reference evidence="3 4" key="1">
    <citation type="submission" date="2018-08" db="EMBL/GenBank/DDBJ databases">
        <title>Jishengella sp. nov., isolated from a root of Azadirachta indica A. Juss. var. siamensis Valenton.</title>
        <authorList>
            <person name="Kuncharoen N."/>
            <person name="Tanasupawat S."/>
            <person name="Kudo T."/>
            <person name="Ohkuma M."/>
        </authorList>
    </citation>
    <scope>NUCLEOTIDE SEQUENCE [LARGE SCALE GENOMIC DNA]</scope>
    <source>
        <strain evidence="3 4">AZ1-13</strain>
    </source>
</reference>
<dbReference type="Pfam" id="PF00857">
    <property type="entry name" value="Isochorismatase"/>
    <property type="match status" value="1"/>
</dbReference>
<dbReference type="EMBL" id="QXEC01000004">
    <property type="protein sequence ID" value="RIV40028.1"/>
    <property type="molecule type" value="Genomic_DNA"/>
</dbReference>
<evidence type="ECO:0000313" key="4">
    <source>
        <dbReference type="Proteomes" id="UP000283832"/>
    </source>
</evidence>
<dbReference type="InterPro" id="IPR036380">
    <property type="entry name" value="Isochorismatase-like_sf"/>
</dbReference>
<dbReference type="CDD" id="cd00431">
    <property type="entry name" value="cysteine_hydrolases"/>
    <property type="match status" value="1"/>
</dbReference>
<dbReference type="RefSeq" id="WP_119573836.1">
    <property type="nucleotide sequence ID" value="NZ_QXEC01000004.1"/>
</dbReference>
<comment type="caution">
    <text evidence="3">The sequence shown here is derived from an EMBL/GenBank/DDBJ whole genome shotgun (WGS) entry which is preliminary data.</text>
</comment>
<dbReference type="PANTHER" id="PTHR43540:SF6">
    <property type="entry name" value="ISOCHORISMATASE-LIKE DOMAIN-CONTAINING PROTEIN"/>
    <property type="match status" value="1"/>
</dbReference>
<evidence type="ECO:0000259" key="2">
    <source>
        <dbReference type="Pfam" id="PF00857"/>
    </source>
</evidence>